<dbReference type="InterPro" id="IPR011053">
    <property type="entry name" value="Single_hybrid_motif"/>
</dbReference>
<dbReference type="Gene3D" id="2.40.50.100">
    <property type="match status" value="1"/>
</dbReference>
<dbReference type="OrthoDB" id="9775513at2"/>
<dbReference type="GO" id="GO:0009306">
    <property type="term" value="P:protein secretion"/>
    <property type="evidence" value="ECO:0007669"/>
    <property type="project" value="InterPro"/>
</dbReference>
<dbReference type="RefSeq" id="WP_046557228.1">
    <property type="nucleotide sequence ID" value="NZ_LAHO01000007.1"/>
</dbReference>
<dbReference type="SUPFAM" id="SSF51230">
    <property type="entry name" value="Single hybrid motif"/>
    <property type="match status" value="1"/>
</dbReference>
<keyword evidence="4 8" id="KW-0812">Transmembrane</keyword>
<evidence type="ECO:0000256" key="1">
    <source>
        <dbReference type="ARBA" id="ARBA00004167"/>
    </source>
</evidence>
<evidence type="ECO:0000256" key="5">
    <source>
        <dbReference type="ARBA" id="ARBA00022989"/>
    </source>
</evidence>
<evidence type="ECO:0000313" key="10">
    <source>
        <dbReference type="EMBL" id="KKO45710.1"/>
    </source>
</evidence>
<dbReference type="Proteomes" id="UP000034228">
    <property type="component" value="Unassembled WGS sequence"/>
</dbReference>
<dbReference type="PRINTS" id="PR01490">
    <property type="entry name" value="RTXTOXIND"/>
</dbReference>
<dbReference type="EMBL" id="LAHO01000007">
    <property type="protein sequence ID" value="KKO45710.1"/>
    <property type="molecule type" value="Genomic_DNA"/>
</dbReference>
<sequence>MKSLFREQVLAQQSSRMQGEVSLVQVPAFAWLTGLIVFIVVCSIIFLLSGSYARKAVVFGVLQPEQGVIRVQTSQPGTVQQLLVKEGDRVEVGQPLIELAMQHYSSEKTELNTSLQQELAAILANLQRQKQREIARQRIREQELIERTASAEQQLRQVIQQQAIFQKRLELNQHLVEQVSQLSGTGFISNLELSRQQDTLLSLQQQQQVLQGQRVTLDEQLKQQQSLQQQLPIDHQATMAQLENQISELRNQLTRLEHEHSSVIRAPKAGTVSGILPRAGHFINVGSIVLSLLPEGDELEAIVYVPTSAIAFIELGQDVRLRFHAFPYERFGVHLGKVHEVSDTVLLPGEVEALTLQEPSYRIRVRLSSQKIQAYNRQLPLRAGMSLDGDVITERRSLLQWLFDPIYSIKGQM</sequence>
<evidence type="ECO:0000313" key="11">
    <source>
        <dbReference type="Proteomes" id="UP000034228"/>
    </source>
</evidence>
<feature type="domain" description="AprE-like beta-barrel" evidence="9">
    <location>
        <begin position="301"/>
        <end position="393"/>
    </location>
</feature>
<proteinExistence type="inferred from homology"/>
<dbReference type="PANTHER" id="PTHR30386">
    <property type="entry name" value="MEMBRANE FUSION SUBUNIT OF EMRAB-TOLC MULTIDRUG EFFLUX PUMP"/>
    <property type="match status" value="1"/>
</dbReference>
<protein>
    <recommendedName>
        <fullName evidence="9">AprE-like beta-barrel domain-containing protein</fullName>
    </recommendedName>
</protein>
<accession>A0A0M2V7R4</accession>
<keyword evidence="7" id="KW-0175">Coiled coil</keyword>
<dbReference type="GO" id="GO:0016020">
    <property type="term" value="C:membrane"/>
    <property type="evidence" value="ECO:0007669"/>
    <property type="project" value="UniProtKB-SubCell"/>
</dbReference>
<evidence type="ECO:0000256" key="3">
    <source>
        <dbReference type="ARBA" id="ARBA00022448"/>
    </source>
</evidence>
<comment type="caution">
    <text evidence="10">The sequence shown here is derived from an EMBL/GenBank/DDBJ whole genome shotgun (WGS) entry which is preliminary data.</text>
</comment>
<dbReference type="STRING" id="336831.WG68_08305"/>
<gene>
    <name evidence="10" type="ORF">WG68_08305</name>
</gene>
<organism evidence="10 11">
    <name type="scientific">Arsukibacterium ikkense</name>
    <dbReference type="NCBI Taxonomy" id="336831"/>
    <lineage>
        <taxon>Bacteria</taxon>
        <taxon>Pseudomonadati</taxon>
        <taxon>Pseudomonadota</taxon>
        <taxon>Gammaproteobacteria</taxon>
        <taxon>Chromatiales</taxon>
        <taxon>Chromatiaceae</taxon>
        <taxon>Arsukibacterium</taxon>
    </lineage>
</organism>
<evidence type="ECO:0000256" key="6">
    <source>
        <dbReference type="ARBA" id="ARBA00023136"/>
    </source>
</evidence>
<dbReference type="Pfam" id="PF26002">
    <property type="entry name" value="Beta-barrel_AprE"/>
    <property type="match status" value="1"/>
</dbReference>
<keyword evidence="11" id="KW-1185">Reference proteome</keyword>
<dbReference type="PANTHER" id="PTHR30386:SF28">
    <property type="entry name" value="EXPORTED PROTEIN"/>
    <property type="match status" value="1"/>
</dbReference>
<evidence type="ECO:0000256" key="2">
    <source>
        <dbReference type="ARBA" id="ARBA00009477"/>
    </source>
</evidence>
<keyword evidence="6 8" id="KW-0472">Membrane</keyword>
<evidence type="ECO:0000259" key="9">
    <source>
        <dbReference type="Pfam" id="PF26002"/>
    </source>
</evidence>
<feature type="transmembrane region" description="Helical" evidence="8">
    <location>
        <begin position="28"/>
        <end position="48"/>
    </location>
</feature>
<dbReference type="Gene3D" id="2.40.30.170">
    <property type="match status" value="1"/>
</dbReference>
<feature type="coiled-coil region" evidence="7">
    <location>
        <begin position="112"/>
        <end position="161"/>
    </location>
</feature>
<evidence type="ECO:0000256" key="7">
    <source>
        <dbReference type="SAM" id="Coils"/>
    </source>
</evidence>
<dbReference type="InterPro" id="IPR006144">
    <property type="entry name" value="Secretion_HlyD_CS"/>
</dbReference>
<name>A0A0M2V7R4_9GAMM</name>
<comment type="subcellular location">
    <subcellularLocation>
        <location evidence="1">Membrane</location>
        <topology evidence="1">Single-pass membrane protein</topology>
    </subcellularLocation>
</comment>
<keyword evidence="3" id="KW-0813">Transport</keyword>
<comment type="similarity">
    <text evidence="2">Belongs to the membrane fusion protein (MFP) (TC 8.A.1) family.</text>
</comment>
<dbReference type="InterPro" id="IPR058982">
    <property type="entry name" value="Beta-barrel_AprE"/>
</dbReference>
<reference evidence="10 11" key="1">
    <citation type="submission" date="2015-03" db="EMBL/GenBank/DDBJ databases">
        <title>Draft genome sequences of two protease-producing strains of Arsukibacterium isolated from two cold and alkaline environments.</title>
        <authorList>
            <person name="Lylloff J.E."/>
            <person name="Skov L.B."/>
            <person name="Jepsen M."/>
            <person name="Hallin P.F."/>
            <person name="Sorensen S.J."/>
            <person name="Stougaard P."/>
            <person name="Glaring M.A."/>
        </authorList>
    </citation>
    <scope>NUCLEOTIDE SEQUENCE [LARGE SCALE GENOMIC DNA]</scope>
    <source>
        <strain evidence="10 11">GCM72</strain>
    </source>
</reference>
<dbReference type="InterPro" id="IPR050739">
    <property type="entry name" value="MFP"/>
</dbReference>
<evidence type="ECO:0000256" key="8">
    <source>
        <dbReference type="SAM" id="Phobius"/>
    </source>
</evidence>
<keyword evidence="5 8" id="KW-1133">Transmembrane helix</keyword>
<feature type="coiled-coil region" evidence="7">
    <location>
        <begin position="239"/>
        <end position="266"/>
    </location>
</feature>
<dbReference type="AlphaFoldDB" id="A0A0M2V7R4"/>
<evidence type="ECO:0000256" key="4">
    <source>
        <dbReference type="ARBA" id="ARBA00022692"/>
    </source>
</evidence>
<dbReference type="PROSITE" id="PS00543">
    <property type="entry name" value="HLYD_FAMILY"/>
    <property type="match status" value="1"/>
</dbReference>